<accession>W6AM71</accession>
<dbReference type="STRING" id="838561.P344_03990"/>
<organism evidence="1 2">
    <name type="scientific">Spiroplasma mirum ATCC 29335</name>
    <dbReference type="NCBI Taxonomy" id="838561"/>
    <lineage>
        <taxon>Bacteria</taxon>
        <taxon>Bacillati</taxon>
        <taxon>Mycoplasmatota</taxon>
        <taxon>Mollicutes</taxon>
        <taxon>Entomoplasmatales</taxon>
        <taxon>Spiroplasmataceae</taxon>
        <taxon>Spiroplasma</taxon>
    </lineage>
</organism>
<dbReference type="HOGENOM" id="CLU_2685988_0_0_14"/>
<dbReference type="KEGG" id="smia:P344_03990"/>
<dbReference type="AlphaFoldDB" id="W6AM71"/>
<evidence type="ECO:0000313" key="1">
    <source>
        <dbReference type="EMBL" id="AHI58126.1"/>
    </source>
</evidence>
<dbReference type="RefSeq" id="WP_038677580.1">
    <property type="nucleotide sequence ID" value="NZ_CP002082.1"/>
</dbReference>
<dbReference type="Proteomes" id="UP000019260">
    <property type="component" value="Chromosome"/>
</dbReference>
<dbReference type="EMBL" id="CP006720">
    <property type="protein sequence ID" value="AHI58126.1"/>
    <property type="molecule type" value="Genomic_DNA"/>
</dbReference>
<sequence length="74" mass="8447">MVDGILQIKINLQLYQTLAQKDGTIAYQQQNETMIITINLKAKFNIPLIDTPSQQLARMRVPCPKLPTSYQKKS</sequence>
<protein>
    <submittedName>
        <fullName evidence="1">Uncharacterized protein</fullName>
    </submittedName>
</protein>
<dbReference type="PATRIC" id="fig|838561.3.peg.761"/>
<reference evidence="1 2" key="1">
    <citation type="submission" date="2013-09" db="EMBL/GenBank/DDBJ databases">
        <title>Complete genome sequence of Spiroplasma mirum suckling mouse cataract agent.</title>
        <authorList>
            <person name="Landry C.A."/>
            <person name="Bastian F.O."/>
            <person name="Thune R.L."/>
        </authorList>
    </citation>
    <scope>NUCLEOTIDE SEQUENCE [LARGE SCALE GENOMIC DNA]</scope>
    <source>
        <strain evidence="1 2">SMCA</strain>
    </source>
</reference>
<evidence type="ECO:0000313" key="2">
    <source>
        <dbReference type="Proteomes" id="UP000019260"/>
    </source>
</evidence>
<gene>
    <name evidence="1" type="ORF">P344_03990</name>
</gene>
<proteinExistence type="predicted"/>
<keyword evidence="2" id="KW-1185">Reference proteome</keyword>
<name>W6AM71_9MOLU</name>